<sequence length="199" mass="21219">MNATKHMKPSAAGRGSLGIERFERLDESNESKGASLDQRHGSSQRNPKNHFRKMGARIFRQTQPRCASSSSSTSARQSASASLVCLGPLSDTTGPPRPRITSPPPPPLPPSTTSLRPRFGTLASTNAVGSFYTRSPSRLASPHLPARPLARSPALPPPPRASRRASGIFVVVAVSTITYIAATISVVVEPARIVLHTLR</sequence>
<evidence type="ECO:0000313" key="3">
    <source>
        <dbReference type="EMBL" id="ETS60763.1"/>
    </source>
</evidence>
<name>W3VGK1_MOEAP</name>
<keyword evidence="2" id="KW-0812">Transmembrane</keyword>
<comment type="caution">
    <text evidence="3">The sequence shown here is derived from an EMBL/GenBank/DDBJ whole genome shotgun (WGS) entry which is preliminary data.</text>
</comment>
<evidence type="ECO:0000256" key="2">
    <source>
        <dbReference type="SAM" id="Phobius"/>
    </source>
</evidence>
<evidence type="ECO:0000256" key="1">
    <source>
        <dbReference type="SAM" id="MobiDB-lite"/>
    </source>
</evidence>
<feature type="compositionally biased region" description="Pro residues" evidence="1">
    <location>
        <begin position="95"/>
        <end position="110"/>
    </location>
</feature>
<evidence type="ECO:0000313" key="4">
    <source>
        <dbReference type="Proteomes" id="UP000019462"/>
    </source>
</evidence>
<dbReference type="HOGENOM" id="CLU_1372723_0_0_1"/>
<keyword evidence="2" id="KW-1133">Transmembrane helix</keyword>
<protein>
    <submittedName>
        <fullName evidence="3">Uncharacterized protein</fullName>
    </submittedName>
</protein>
<organism evidence="3 4">
    <name type="scientific">Moesziomyces aphidis</name>
    <name type="common">Pseudozyma aphidis</name>
    <dbReference type="NCBI Taxonomy" id="84754"/>
    <lineage>
        <taxon>Eukaryota</taxon>
        <taxon>Fungi</taxon>
        <taxon>Dikarya</taxon>
        <taxon>Basidiomycota</taxon>
        <taxon>Ustilaginomycotina</taxon>
        <taxon>Ustilaginomycetes</taxon>
        <taxon>Ustilaginales</taxon>
        <taxon>Ustilaginaceae</taxon>
        <taxon>Moesziomyces</taxon>
    </lineage>
</organism>
<feature type="compositionally biased region" description="Basic and acidic residues" evidence="1">
    <location>
        <begin position="20"/>
        <end position="30"/>
    </location>
</feature>
<gene>
    <name evidence="3" type="ORF">PaG_04671</name>
</gene>
<feature type="compositionally biased region" description="Low complexity" evidence="1">
    <location>
        <begin position="144"/>
        <end position="153"/>
    </location>
</feature>
<feature type="region of interest" description="Disordered" evidence="1">
    <location>
        <begin position="133"/>
        <end position="162"/>
    </location>
</feature>
<accession>W3VGK1</accession>
<reference evidence="3 4" key="1">
    <citation type="journal article" date="2014" name="Genome Announc.">
        <title>Genome sequence of the basidiomycetous fungus Pseudozyma aphidis DSM70725, an efficient producer of biosurfactant mannosylerythritol lipids.</title>
        <authorList>
            <person name="Lorenz S."/>
            <person name="Guenther M."/>
            <person name="Grumaz C."/>
            <person name="Rupp S."/>
            <person name="Zibek S."/>
            <person name="Sohn K."/>
        </authorList>
    </citation>
    <scope>NUCLEOTIDE SEQUENCE [LARGE SCALE GENOMIC DNA]</scope>
    <source>
        <strain evidence="4">ATCC 32657 / CBS 517.83 / DSM 70725 / JCM 10318 / NBRC 10182 / NRRL Y-7954 / St-0401</strain>
    </source>
</reference>
<feature type="compositionally biased region" description="Low complexity" evidence="1">
    <location>
        <begin position="67"/>
        <end position="82"/>
    </location>
</feature>
<dbReference type="AlphaFoldDB" id="W3VGK1"/>
<keyword evidence="4" id="KW-1185">Reference proteome</keyword>
<dbReference type="Proteomes" id="UP000019462">
    <property type="component" value="Unassembled WGS sequence"/>
</dbReference>
<feature type="transmembrane region" description="Helical" evidence="2">
    <location>
        <begin position="168"/>
        <end position="188"/>
    </location>
</feature>
<keyword evidence="2" id="KW-0472">Membrane</keyword>
<feature type="region of interest" description="Disordered" evidence="1">
    <location>
        <begin position="1"/>
        <end position="118"/>
    </location>
</feature>
<proteinExistence type="predicted"/>
<dbReference type="EMBL" id="AWNI01000022">
    <property type="protein sequence ID" value="ETS60763.1"/>
    <property type="molecule type" value="Genomic_DNA"/>
</dbReference>